<name>A0A8D8JMG1_CULPI</name>
<sequence>MPWELGVPGAAEAPPVPPPLELSLLFWPVESCERLGTTIALMSQGFSTAASGANTTCSRCTTPHSSSYRVARTRQHRIFLGRNSFDVMTSLRTFLLLLFWSTDLHTALSHLNTLFSSLGVVASARVLHPNLGVQISFLRS</sequence>
<protein>
    <submittedName>
        <fullName evidence="1">(northern house mosquito) hypothetical protein</fullName>
    </submittedName>
</protein>
<dbReference type="EMBL" id="HBUE01289673">
    <property type="protein sequence ID" value="CAG6573491.1"/>
    <property type="molecule type" value="Transcribed_RNA"/>
</dbReference>
<evidence type="ECO:0000313" key="1">
    <source>
        <dbReference type="EMBL" id="CAG6573491.1"/>
    </source>
</evidence>
<accession>A0A8D8JMG1</accession>
<organism evidence="1">
    <name type="scientific">Culex pipiens</name>
    <name type="common">House mosquito</name>
    <dbReference type="NCBI Taxonomy" id="7175"/>
    <lineage>
        <taxon>Eukaryota</taxon>
        <taxon>Metazoa</taxon>
        <taxon>Ecdysozoa</taxon>
        <taxon>Arthropoda</taxon>
        <taxon>Hexapoda</taxon>
        <taxon>Insecta</taxon>
        <taxon>Pterygota</taxon>
        <taxon>Neoptera</taxon>
        <taxon>Endopterygota</taxon>
        <taxon>Diptera</taxon>
        <taxon>Nematocera</taxon>
        <taxon>Culicoidea</taxon>
        <taxon>Culicidae</taxon>
        <taxon>Culicinae</taxon>
        <taxon>Culicini</taxon>
        <taxon>Culex</taxon>
        <taxon>Culex</taxon>
    </lineage>
</organism>
<dbReference type="AlphaFoldDB" id="A0A8D8JMG1"/>
<dbReference type="EMBL" id="HBUE01183990">
    <property type="protein sequence ID" value="CAG6521886.1"/>
    <property type="molecule type" value="Transcribed_RNA"/>
</dbReference>
<reference evidence="1" key="1">
    <citation type="submission" date="2021-05" db="EMBL/GenBank/DDBJ databases">
        <authorList>
            <person name="Alioto T."/>
            <person name="Alioto T."/>
            <person name="Gomez Garrido J."/>
        </authorList>
    </citation>
    <scope>NUCLEOTIDE SEQUENCE</scope>
</reference>
<proteinExistence type="predicted"/>